<dbReference type="Proteomes" id="UP000018211">
    <property type="component" value="Unassembled WGS sequence"/>
</dbReference>
<dbReference type="PANTHER" id="PTHR36932">
    <property type="entry name" value="CAPSULAR POLYSACCHARIDE BIOSYNTHESIS PROTEIN"/>
    <property type="match status" value="1"/>
</dbReference>
<comment type="caution">
    <text evidence="1">The sequence shown here is derived from an EMBL/GenBank/DDBJ whole genome shotgun (WGS) entry which is preliminary data.</text>
</comment>
<proteinExistence type="predicted"/>
<protein>
    <recommendedName>
        <fullName evidence="3">Coenzyme F390 synthetase</fullName>
    </recommendedName>
</protein>
<dbReference type="AlphaFoldDB" id="A0AAV2VU98"/>
<dbReference type="Gene3D" id="3.40.50.12780">
    <property type="entry name" value="N-terminal domain of ligase-like"/>
    <property type="match status" value="1"/>
</dbReference>
<organism evidence="1 2">
    <name type="scientific">Vibrio nigripulchritudo SOn1</name>
    <dbReference type="NCBI Taxonomy" id="1238450"/>
    <lineage>
        <taxon>Bacteria</taxon>
        <taxon>Pseudomonadati</taxon>
        <taxon>Pseudomonadota</taxon>
        <taxon>Gammaproteobacteria</taxon>
        <taxon>Vibrionales</taxon>
        <taxon>Vibrionaceae</taxon>
        <taxon>Vibrio</taxon>
    </lineage>
</organism>
<evidence type="ECO:0000313" key="2">
    <source>
        <dbReference type="Proteomes" id="UP000018211"/>
    </source>
</evidence>
<dbReference type="InterPro" id="IPR042099">
    <property type="entry name" value="ANL_N_sf"/>
</dbReference>
<dbReference type="InterPro" id="IPR053158">
    <property type="entry name" value="CapK_Type1_Caps_Biosynth"/>
</dbReference>
<name>A0AAV2VU98_9VIBR</name>
<dbReference type="RefSeq" id="WP_022612802.1">
    <property type="nucleotide sequence ID" value="NZ_LK391965.1"/>
</dbReference>
<dbReference type="PANTHER" id="PTHR36932:SF1">
    <property type="entry name" value="CAPSULAR POLYSACCHARIDE BIOSYNTHESIS PROTEIN"/>
    <property type="match status" value="1"/>
</dbReference>
<gene>
    <name evidence="1" type="ORF">VIBNISOn1_480056</name>
</gene>
<evidence type="ECO:0000313" key="1">
    <source>
        <dbReference type="EMBL" id="CCO48257.1"/>
    </source>
</evidence>
<evidence type="ECO:0008006" key="3">
    <source>
        <dbReference type="Google" id="ProtNLM"/>
    </source>
</evidence>
<accession>A0AAV2VU98</accession>
<dbReference type="EMBL" id="CAOF01000140">
    <property type="protein sequence ID" value="CCO48257.1"/>
    <property type="molecule type" value="Genomic_DNA"/>
</dbReference>
<dbReference type="SUPFAM" id="SSF56801">
    <property type="entry name" value="Acetyl-CoA synthetase-like"/>
    <property type="match status" value="1"/>
</dbReference>
<reference evidence="1 2" key="1">
    <citation type="journal article" date="2013" name="ISME J.">
        <title>Comparative genomics of pathogenic lineages of Vibrio nigripulchritudo identifies virulence-associated traits.</title>
        <authorList>
            <person name="Goudenege D."/>
            <person name="Labreuche Y."/>
            <person name="Krin E."/>
            <person name="Ansquer D."/>
            <person name="Mangenot S."/>
            <person name="Calteau A."/>
            <person name="Medigue C."/>
            <person name="Mazel D."/>
            <person name="Polz M.F."/>
            <person name="Le Roux F."/>
        </authorList>
    </citation>
    <scope>NUCLEOTIDE SEQUENCE [LARGE SCALE GENOMIC DNA]</scope>
    <source>
        <strain evidence="1 2">SOn1</strain>
    </source>
</reference>
<sequence length="452" mass="52154">MNKIKSFILRLLPLKVWPYQSEYNDTIKIIKETEFLNKDDIHAWQLAKLKVLINYVWENSKGYREHWKKGGFSPNDLQTLEDIKKIPVITKEIIRNNIELFSIKDSKDIFKVSTGGSTGIPFSFYNSKKHRAIEAGFVDATWSMYYSAVHRKSLRTIIRGGVIENGKLYDPLFGLRLSSRNVTVDMVRDFIKSIDNYKTPILHVYPSSLYVITKIMLDNQIDRPKHLFDVICFGSEPLFSFQLEVINRIFKEPKSILYGSTEKVVYAANCSQSDKYHIFPQYGVTEIIKEDNTNANFGELGEIIGTSFWGLSTPFIRYKTGDMAVVGADKCAACGRDYQTLECIEGRSHEFVLSKNEKLLSMTYIAGCIHDDIFDTIKQFRFKQERPGYIEFLFVRNSNAEPDIEDILVRLQSTFGEEYNITINEVDHIPLTKAGKMTYLDQSINIKKYLAK</sequence>